<evidence type="ECO:0000256" key="1">
    <source>
        <dbReference type="SAM" id="Phobius"/>
    </source>
</evidence>
<dbReference type="Pfam" id="PF11833">
    <property type="entry name" value="CPP1-like"/>
    <property type="match status" value="1"/>
</dbReference>
<evidence type="ECO:0000259" key="2">
    <source>
        <dbReference type="Pfam" id="PF07727"/>
    </source>
</evidence>
<keyword evidence="1" id="KW-1133">Transmembrane helix</keyword>
<dbReference type="AlphaFoldDB" id="A0A1U8AI96"/>
<keyword evidence="3" id="KW-1185">Reference proteome</keyword>
<dbReference type="PANTHER" id="PTHR33372:SF10">
    <property type="entry name" value="OS03G0137300 PROTEIN"/>
    <property type="match status" value="1"/>
</dbReference>
<dbReference type="Proteomes" id="UP000189703">
    <property type="component" value="Unplaced"/>
</dbReference>
<keyword evidence="1" id="KW-0472">Membrane</keyword>
<accession>A0A1U8AI96</accession>
<organism evidence="3 4">
    <name type="scientific">Nelumbo nucifera</name>
    <name type="common">Sacred lotus</name>
    <dbReference type="NCBI Taxonomy" id="4432"/>
    <lineage>
        <taxon>Eukaryota</taxon>
        <taxon>Viridiplantae</taxon>
        <taxon>Streptophyta</taxon>
        <taxon>Embryophyta</taxon>
        <taxon>Tracheophyta</taxon>
        <taxon>Spermatophyta</taxon>
        <taxon>Magnoliopsida</taxon>
        <taxon>Proteales</taxon>
        <taxon>Nelumbonaceae</taxon>
        <taxon>Nelumbo</taxon>
    </lineage>
</organism>
<feature type="domain" description="Reverse transcriptase Ty1/copia-type" evidence="2">
    <location>
        <begin position="305"/>
        <end position="362"/>
    </location>
</feature>
<protein>
    <submittedName>
        <fullName evidence="4">Uncharacterized protein LOC104604294 isoform X1</fullName>
    </submittedName>
</protein>
<dbReference type="PANTHER" id="PTHR33372">
    <property type="match status" value="1"/>
</dbReference>
<dbReference type="OrthoDB" id="513574at2759"/>
<dbReference type="InterPro" id="IPR013103">
    <property type="entry name" value="RVT_2"/>
</dbReference>
<dbReference type="FunCoup" id="A0A1U8AI96">
    <property type="interactions" value="1177"/>
</dbReference>
<dbReference type="RefSeq" id="XP_010266885.1">
    <property type="nucleotide sequence ID" value="XM_010268583.2"/>
</dbReference>
<evidence type="ECO:0000313" key="3">
    <source>
        <dbReference type="Proteomes" id="UP000189703"/>
    </source>
</evidence>
<evidence type="ECO:0000313" key="4">
    <source>
        <dbReference type="RefSeq" id="XP_010266885.1"/>
    </source>
</evidence>
<proteinExistence type="predicted"/>
<feature type="transmembrane region" description="Helical" evidence="1">
    <location>
        <begin position="242"/>
        <end position="262"/>
    </location>
</feature>
<dbReference type="eggNOG" id="KOG0017">
    <property type="taxonomic scope" value="Eukaryota"/>
</dbReference>
<name>A0A1U8AI96_NELNU</name>
<dbReference type="KEGG" id="nnu:104604294"/>
<reference evidence="4" key="1">
    <citation type="submission" date="2025-08" db="UniProtKB">
        <authorList>
            <consortium name="RefSeq"/>
        </authorList>
    </citation>
    <scope>IDENTIFICATION</scope>
</reference>
<dbReference type="Pfam" id="PF07727">
    <property type="entry name" value="RVT_2"/>
    <property type="match status" value="1"/>
</dbReference>
<feature type="transmembrane region" description="Helical" evidence="1">
    <location>
        <begin position="214"/>
        <end position="230"/>
    </location>
</feature>
<dbReference type="GeneID" id="104604294"/>
<gene>
    <name evidence="4" type="primary">LOC104604294</name>
</gene>
<keyword evidence="1" id="KW-0812">Transmembrane</keyword>
<dbReference type="InParanoid" id="A0A1U8AI96"/>
<dbReference type="InterPro" id="IPR021788">
    <property type="entry name" value="CPP1-like"/>
</dbReference>
<sequence>MNKMAAALCVGSDRAIVYSKPVRMVWAGALLYRRTAQLGMTNNNRCWGVVLPSRCTLTRPSSIVLASSRADDSAPFEMSVENALKLLGVSEGASFDDILRAKNSILASCKDDQKTVAQVEAAYDMLLMQSLTQRQAGKVTNRSIRYADVKPVKGPAMESMPQWLQTTVKNVPISVETLPTGSLGVQAGVYGAFMVLTFVNGASTSSSPYSGPDVPGFILATSIGASLYFLTKKNINLGKAAVMTIGGLVIGAAVGSVVENWLQVKFHLLPLRLSMMHHHLQMLNDCLAALLLFASHDHSGSTWYLQAKSKFSLRDLGSTHYFLGIELHRSSNCVHLSQNKYIDDLLHRAQLHDAKPLSTPMFASTRLTKSEGKPPADPTFFNSIVGAL</sequence>
<dbReference type="GO" id="GO:0031969">
    <property type="term" value="C:chloroplast membrane"/>
    <property type="evidence" value="ECO:0000318"/>
    <property type="project" value="GO_Central"/>
</dbReference>